<dbReference type="InterPro" id="IPR051791">
    <property type="entry name" value="Pra-immunoreactive"/>
</dbReference>
<dbReference type="Proteomes" id="UP000256695">
    <property type="component" value="Unassembled WGS sequence"/>
</dbReference>
<dbReference type="EMBL" id="NXLX01000003">
    <property type="protein sequence ID" value="RDU74315.1"/>
    <property type="molecule type" value="Genomic_DNA"/>
</dbReference>
<protein>
    <recommendedName>
        <fullName evidence="7">RDD domain-containing protein</fullName>
    </recommendedName>
</protein>
<feature type="transmembrane region" description="Helical" evidence="6">
    <location>
        <begin position="26"/>
        <end position="45"/>
    </location>
</feature>
<evidence type="ECO:0000256" key="6">
    <source>
        <dbReference type="SAM" id="Phobius"/>
    </source>
</evidence>
<comment type="caution">
    <text evidence="8">The sequence shown here is derived from an EMBL/GenBank/DDBJ whole genome shotgun (WGS) entry which is preliminary data.</text>
</comment>
<dbReference type="InterPro" id="IPR010432">
    <property type="entry name" value="RDD"/>
</dbReference>
<evidence type="ECO:0000256" key="1">
    <source>
        <dbReference type="ARBA" id="ARBA00004651"/>
    </source>
</evidence>
<evidence type="ECO:0000256" key="4">
    <source>
        <dbReference type="ARBA" id="ARBA00022989"/>
    </source>
</evidence>
<sequence length="154" mass="18385">MQISDEKLEEILFREEIRISSFQRRLFAFLIDDFLMTILFFFLFFNSFYALRNNPEAIVDLLKETFFYLVLLRSVYHSLFTALYGASIGKILLKIRIIRVDTLDNPNLLDAVVRTFFKEIGQMFFYVTYFFALGDKFVRTLHDRVVKTIVIMQD</sequence>
<evidence type="ECO:0000256" key="5">
    <source>
        <dbReference type="ARBA" id="ARBA00023136"/>
    </source>
</evidence>
<dbReference type="OrthoDB" id="5358104at2"/>
<evidence type="ECO:0000259" key="7">
    <source>
        <dbReference type="Pfam" id="PF06271"/>
    </source>
</evidence>
<evidence type="ECO:0000313" key="8">
    <source>
        <dbReference type="EMBL" id="RDU74315.1"/>
    </source>
</evidence>
<keyword evidence="5 6" id="KW-0472">Membrane</keyword>
<gene>
    <name evidence="8" type="ORF">CQA57_02210</name>
</gene>
<evidence type="ECO:0000313" key="9">
    <source>
        <dbReference type="Proteomes" id="UP000256695"/>
    </source>
</evidence>
<feature type="transmembrane region" description="Helical" evidence="6">
    <location>
        <begin position="65"/>
        <end position="86"/>
    </location>
</feature>
<dbReference type="RefSeq" id="WP_115578610.1">
    <property type="nucleotide sequence ID" value="NZ_NXLX01000003.1"/>
</dbReference>
<name>A0A3D8JAX9_9HELI</name>
<dbReference type="GO" id="GO:0005886">
    <property type="term" value="C:plasma membrane"/>
    <property type="evidence" value="ECO:0007669"/>
    <property type="project" value="UniProtKB-SubCell"/>
</dbReference>
<keyword evidence="4 6" id="KW-1133">Transmembrane helix</keyword>
<organism evidence="8 9">
    <name type="scientific">Helicobacter anseris</name>
    <dbReference type="NCBI Taxonomy" id="375926"/>
    <lineage>
        <taxon>Bacteria</taxon>
        <taxon>Pseudomonadati</taxon>
        <taxon>Campylobacterota</taxon>
        <taxon>Epsilonproteobacteria</taxon>
        <taxon>Campylobacterales</taxon>
        <taxon>Helicobacteraceae</taxon>
        <taxon>Helicobacter</taxon>
    </lineage>
</organism>
<keyword evidence="9" id="KW-1185">Reference proteome</keyword>
<reference evidence="8 9" key="1">
    <citation type="submission" date="2018-04" db="EMBL/GenBank/DDBJ databases">
        <title>Novel Campyloabacter and Helicobacter Species and Strains.</title>
        <authorList>
            <person name="Mannion A.J."/>
            <person name="Shen Z."/>
            <person name="Fox J.G."/>
        </authorList>
    </citation>
    <scope>NUCLEOTIDE SEQUENCE [LARGE SCALE GENOMIC DNA]</scope>
    <source>
        <strain evidence="8 9">MIT 04-9362</strain>
    </source>
</reference>
<keyword evidence="3 6" id="KW-0812">Transmembrane</keyword>
<proteinExistence type="predicted"/>
<evidence type="ECO:0000256" key="3">
    <source>
        <dbReference type="ARBA" id="ARBA00022692"/>
    </source>
</evidence>
<dbReference type="Pfam" id="PF06271">
    <property type="entry name" value="RDD"/>
    <property type="match status" value="1"/>
</dbReference>
<accession>A0A3D8JAX9</accession>
<feature type="domain" description="RDD" evidence="7">
    <location>
        <begin position="21"/>
        <end position="145"/>
    </location>
</feature>
<keyword evidence="2" id="KW-1003">Cell membrane</keyword>
<dbReference type="PANTHER" id="PTHR36115">
    <property type="entry name" value="PROLINE-RICH ANTIGEN HOMOLOG-RELATED"/>
    <property type="match status" value="1"/>
</dbReference>
<dbReference type="AlphaFoldDB" id="A0A3D8JAX9"/>
<comment type="subcellular location">
    <subcellularLocation>
        <location evidence="1">Cell membrane</location>
        <topology evidence="1">Multi-pass membrane protein</topology>
    </subcellularLocation>
</comment>
<evidence type="ECO:0000256" key="2">
    <source>
        <dbReference type="ARBA" id="ARBA00022475"/>
    </source>
</evidence>